<dbReference type="EMBL" id="UOFG01000201">
    <property type="protein sequence ID" value="VAW63448.1"/>
    <property type="molecule type" value="Genomic_DNA"/>
</dbReference>
<evidence type="ECO:0000313" key="1">
    <source>
        <dbReference type="EMBL" id="VAW63448.1"/>
    </source>
</evidence>
<sequence>MSSDIIKKLEELQEDSNKRLNIKVKSKIQSHDSPMSLVRQQVMNNKLVYTPI</sequence>
<gene>
    <name evidence="1" type="ORF">MNBD_GAMMA11-2166</name>
</gene>
<accession>A0A3B0X553</accession>
<reference evidence="1" key="1">
    <citation type="submission" date="2018-06" db="EMBL/GenBank/DDBJ databases">
        <authorList>
            <person name="Zhirakovskaya E."/>
        </authorList>
    </citation>
    <scope>NUCLEOTIDE SEQUENCE</scope>
</reference>
<protein>
    <submittedName>
        <fullName evidence="1">Uncharacterized protein</fullName>
    </submittedName>
</protein>
<name>A0A3B0X553_9ZZZZ</name>
<organism evidence="1">
    <name type="scientific">hydrothermal vent metagenome</name>
    <dbReference type="NCBI Taxonomy" id="652676"/>
    <lineage>
        <taxon>unclassified sequences</taxon>
        <taxon>metagenomes</taxon>
        <taxon>ecological metagenomes</taxon>
    </lineage>
</organism>
<dbReference type="AlphaFoldDB" id="A0A3B0X553"/>
<proteinExistence type="predicted"/>